<reference evidence="2" key="1">
    <citation type="submission" date="2019-07" db="EMBL/GenBank/DDBJ databases">
        <title>Toxilogical consequences of a new and cryptic species of cyanobacteria (Komarekiella delphini-convector) recovered from the epidermis of a bottlenose dolphin and 1500 ft. in the air.</title>
        <authorList>
            <person name="Brown A.O."/>
            <person name="Dvorak P."/>
            <person name="Villanueva C.D."/>
            <person name="Foss A.J."/>
            <person name="Garvey A.D."/>
            <person name="Gibson Q.A."/>
            <person name="Johansen J.R."/>
            <person name="Casamatta D.A."/>
        </authorList>
    </citation>
    <scope>NUCLEOTIDE SEQUENCE</scope>
    <source>
        <strain evidence="2">SJRDD-AB1</strain>
    </source>
</reference>
<organism evidence="2 3">
    <name type="scientific">Komarekiella delphini-convector SJRDD-AB1</name>
    <dbReference type="NCBI Taxonomy" id="2593771"/>
    <lineage>
        <taxon>Bacteria</taxon>
        <taxon>Bacillati</taxon>
        <taxon>Cyanobacteriota</taxon>
        <taxon>Cyanophyceae</taxon>
        <taxon>Nostocales</taxon>
        <taxon>Nostocaceae</taxon>
        <taxon>Komarekiella</taxon>
        <taxon>Komarekiella delphini-convector</taxon>
    </lineage>
</organism>
<comment type="caution">
    <text evidence="2">The sequence shown here is derived from an EMBL/GenBank/DDBJ whole genome shotgun (WGS) entry which is preliminary data.</text>
</comment>
<dbReference type="Proteomes" id="UP001165986">
    <property type="component" value="Unassembled WGS sequence"/>
</dbReference>
<keyword evidence="1" id="KW-0812">Transmembrane</keyword>
<proteinExistence type="predicted"/>
<dbReference type="EMBL" id="VJXY01000072">
    <property type="protein sequence ID" value="MBD6620576.1"/>
    <property type="molecule type" value="Genomic_DNA"/>
</dbReference>
<name>A0AA40T433_9NOST</name>
<gene>
    <name evidence="2" type="ORF">FNW02_33600</name>
</gene>
<accession>A0AA40T433</accession>
<evidence type="ECO:0000256" key="1">
    <source>
        <dbReference type="SAM" id="Phobius"/>
    </source>
</evidence>
<evidence type="ECO:0000313" key="3">
    <source>
        <dbReference type="Proteomes" id="UP001165986"/>
    </source>
</evidence>
<keyword evidence="1" id="KW-1133">Transmembrane helix</keyword>
<keyword evidence="3" id="KW-1185">Reference proteome</keyword>
<sequence>MNFKNFNLQPTFSVSIVSHSSQPKLANQPEQDIGYLAGVFVTSIIIGFLLGCYLQYKKFKNLRHQHSIEIIRTIESLNDLQQPKLEIDKQMTNERKQQIEILGDIWNKSS</sequence>
<dbReference type="RefSeq" id="WP_191761893.1">
    <property type="nucleotide sequence ID" value="NZ_VJXY01000072.1"/>
</dbReference>
<evidence type="ECO:0000313" key="2">
    <source>
        <dbReference type="EMBL" id="MBD6620576.1"/>
    </source>
</evidence>
<dbReference type="AlphaFoldDB" id="A0AA40T433"/>
<feature type="transmembrane region" description="Helical" evidence="1">
    <location>
        <begin position="33"/>
        <end position="54"/>
    </location>
</feature>
<evidence type="ECO:0008006" key="4">
    <source>
        <dbReference type="Google" id="ProtNLM"/>
    </source>
</evidence>
<protein>
    <recommendedName>
        <fullName evidence="4">Transmembrane protein</fullName>
    </recommendedName>
</protein>
<keyword evidence="1" id="KW-0472">Membrane</keyword>